<dbReference type="SUPFAM" id="SSF47226">
    <property type="entry name" value="Histidine-containing phosphotransfer domain, HPT domain"/>
    <property type="match status" value="1"/>
</dbReference>
<dbReference type="Gene3D" id="1.20.120.160">
    <property type="entry name" value="HPT domain"/>
    <property type="match status" value="1"/>
</dbReference>
<dbReference type="Pfam" id="PF01627">
    <property type="entry name" value="Hpt"/>
    <property type="match status" value="1"/>
</dbReference>
<dbReference type="RefSeq" id="WP_099241857.1">
    <property type="nucleotide sequence ID" value="NZ_FXXP01000001.1"/>
</dbReference>
<reference evidence="5" key="1">
    <citation type="submission" date="2017-05" db="EMBL/GenBank/DDBJ databases">
        <authorList>
            <person name="Rodrigo-Torres L."/>
            <person name="Arahal R. D."/>
            <person name="Lucena T."/>
        </authorList>
    </citation>
    <scope>NUCLEOTIDE SEQUENCE [LARGE SCALE GENOMIC DNA]</scope>
    <source>
        <strain evidence="5">CECT 8649</strain>
    </source>
</reference>
<dbReference type="Proteomes" id="UP000225972">
    <property type="component" value="Unassembled WGS sequence"/>
</dbReference>
<evidence type="ECO:0000313" key="5">
    <source>
        <dbReference type="Proteomes" id="UP000225972"/>
    </source>
</evidence>
<dbReference type="GO" id="GO:0000160">
    <property type="term" value="P:phosphorelay signal transduction system"/>
    <property type="evidence" value="ECO:0007669"/>
    <property type="project" value="UniProtKB-KW"/>
</dbReference>
<keyword evidence="1" id="KW-0902">Two-component regulatory system</keyword>
<dbReference type="InterPro" id="IPR008207">
    <property type="entry name" value="Sig_transdc_His_kin_Hpt_dom"/>
</dbReference>
<gene>
    <name evidence="4" type="ORF">TRP8649_00259</name>
</gene>
<name>A0A238J8J4_9RHOB</name>
<evidence type="ECO:0000256" key="1">
    <source>
        <dbReference type="ARBA" id="ARBA00023012"/>
    </source>
</evidence>
<keyword evidence="5" id="KW-1185">Reference proteome</keyword>
<organism evidence="4 5">
    <name type="scientific">Pelagimonas phthalicica</name>
    <dbReference type="NCBI Taxonomy" id="1037362"/>
    <lineage>
        <taxon>Bacteria</taxon>
        <taxon>Pseudomonadati</taxon>
        <taxon>Pseudomonadota</taxon>
        <taxon>Alphaproteobacteria</taxon>
        <taxon>Rhodobacterales</taxon>
        <taxon>Roseobacteraceae</taxon>
        <taxon>Pelagimonas</taxon>
    </lineage>
</organism>
<dbReference type="InterPro" id="IPR036641">
    <property type="entry name" value="HPT_dom_sf"/>
</dbReference>
<feature type="domain" description="HPt" evidence="3">
    <location>
        <begin position="8"/>
        <end position="108"/>
    </location>
</feature>
<sequence length="111" mass="11970">MIDWSRVEELVEEIGAEDFGEVVELFLDEVESAIVAFEGAADDPTTVEEQMHFLKGASLNLGFESLAQLCLKGERAASSGQVAVVAPAEVRQVFDASRTQFLEGLPARLAA</sequence>
<keyword evidence="2" id="KW-0597">Phosphoprotein</keyword>
<dbReference type="EMBL" id="FXXP01000001">
    <property type="protein sequence ID" value="SMX26186.1"/>
    <property type="molecule type" value="Genomic_DNA"/>
</dbReference>
<dbReference type="GO" id="GO:0004672">
    <property type="term" value="F:protein kinase activity"/>
    <property type="evidence" value="ECO:0007669"/>
    <property type="project" value="UniProtKB-ARBA"/>
</dbReference>
<proteinExistence type="predicted"/>
<protein>
    <submittedName>
        <fullName evidence="4">Hpt domain protein</fullName>
    </submittedName>
</protein>
<accession>A0A238J8J4</accession>
<dbReference type="OrthoDB" id="7867809at2"/>
<dbReference type="PROSITE" id="PS50894">
    <property type="entry name" value="HPT"/>
    <property type="match status" value="1"/>
</dbReference>
<feature type="modified residue" description="Phosphohistidine" evidence="2">
    <location>
        <position position="52"/>
    </location>
</feature>
<evidence type="ECO:0000259" key="3">
    <source>
        <dbReference type="PROSITE" id="PS50894"/>
    </source>
</evidence>
<evidence type="ECO:0000313" key="4">
    <source>
        <dbReference type="EMBL" id="SMX26186.1"/>
    </source>
</evidence>
<dbReference type="AlphaFoldDB" id="A0A238J8J4"/>
<evidence type="ECO:0000256" key="2">
    <source>
        <dbReference type="PROSITE-ProRule" id="PRU00110"/>
    </source>
</evidence>